<comment type="caution">
    <text evidence="1">The sequence shown here is derived from an EMBL/GenBank/DDBJ whole genome shotgun (WGS) entry which is preliminary data.</text>
</comment>
<dbReference type="SUPFAM" id="SSF51679">
    <property type="entry name" value="Bacterial luciferase-like"/>
    <property type="match status" value="1"/>
</dbReference>
<dbReference type="RefSeq" id="WP_372434111.1">
    <property type="nucleotide sequence ID" value="NZ_JAFBBP010000001.1"/>
</dbReference>
<proteinExistence type="predicted"/>
<dbReference type="Proteomes" id="UP000764837">
    <property type="component" value="Unassembled WGS sequence"/>
</dbReference>
<dbReference type="Gene3D" id="3.20.20.30">
    <property type="entry name" value="Luciferase-like domain"/>
    <property type="match status" value="1"/>
</dbReference>
<dbReference type="EMBL" id="JAFBBP010000001">
    <property type="protein sequence ID" value="MBM7490719.1"/>
    <property type="molecule type" value="Genomic_DNA"/>
</dbReference>
<dbReference type="PANTHER" id="PTHR42847">
    <property type="entry name" value="ALKANESULFONATE MONOOXYGENASE"/>
    <property type="match status" value="1"/>
</dbReference>
<accession>A0ABS2LS18</accession>
<name>A0ABS2LS18_9ACTN</name>
<sequence>MVGSVKTRPDAGIARLEYVGISYQLARVIVAGEGTGTALVGSYAEVAARIDEYAPLGIDEFVLSGWPHRQEAERVGAEVLPLVTAPVAAAPGRSPVAGVPTR</sequence>
<dbReference type="InterPro" id="IPR036661">
    <property type="entry name" value="Luciferase-like_sf"/>
</dbReference>
<dbReference type="InterPro" id="IPR050172">
    <property type="entry name" value="SsuD_RutA_monooxygenase"/>
</dbReference>
<keyword evidence="2" id="KW-1185">Reference proteome</keyword>
<gene>
    <name evidence="1" type="ORF">JOD64_001941</name>
</gene>
<dbReference type="PANTHER" id="PTHR42847:SF4">
    <property type="entry name" value="ALKANESULFONATE MONOOXYGENASE-RELATED"/>
    <property type="match status" value="1"/>
</dbReference>
<evidence type="ECO:0000313" key="1">
    <source>
        <dbReference type="EMBL" id="MBM7490719.1"/>
    </source>
</evidence>
<organism evidence="1 2">
    <name type="scientific">Micromonospora luteifusca</name>
    <dbReference type="NCBI Taxonomy" id="709860"/>
    <lineage>
        <taxon>Bacteria</taxon>
        <taxon>Bacillati</taxon>
        <taxon>Actinomycetota</taxon>
        <taxon>Actinomycetes</taxon>
        <taxon>Micromonosporales</taxon>
        <taxon>Micromonosporaceae</taxon>
        <taxon>Micromonospora</taxon>
    </lineage>
</organism>
<reference evidence="1 2" key="1">
    <citation type="submission" date="2021-01" db="EMBL/GenBank/DDBJ databases">
        <title>Sequencing the genomes of 1000 actinobacteria strains.</title>
        <authorList>
            <person name="Klenk H.-P."/>
        </authorList>
    </citation>
    <scope>NUCLEOTIDE SEQUENCE [LARGE SCALE GENOMIC DNA]</scope>
    <source>
        <strain evidence="1 2">DSM 100204</strain>
    </source>
</reference>
<protein>
    <submittedName>
        <fullName evidence="1">Alkanesulfonate monooxygenase SsuD/methylene tetrahydromethanopterin reductase-like flavin-dependent oxidoreductase (Luciferase family)</fullName>
    </submittedName>
</protein>
<evidence type="ECO:0000313" key="2">
    <source>
        <dbReference type="Proteomes" id="UP000764837"/>
    </source>
</evidence>